<dbReference type="InterPro" id="IPR000477">
    <property type="entry name" value="RT_dom"/>
</dbReference>
<dbReference type="InterPro" id="IPR036397">
    <property type="entry name" value="RNaseH_sf"/>
</dbReference>
<protein>
    <submittedName>
        <fullName evidence="3">Putative RNA-directed DNA polymerase from transposon BS</fullName>
    </submittedName>
</protein>
<evidence type="ECO:0000313" key="3">
    <source>
        <dbReference type="EMBL" id="GBN75599.1"/>
    </source>
</evidence>
<dbReference type="InterPro" id="IPR002156">
    <property type="entry name" value="RNaseH_domain"/>
</dbReference>
<dbReference type="Pfam" id="PF00078">
    <property type="entry name" value="RVT_1"/>
    <property type="match status" value="1"/>
</dbReference>
<dbReference type="PROSITE" id="PS50879">
    <property type="entry name" value="RNASE_H_1"/>
    <property type="match status" value="1"/>
</dbReference>
<name>A0A4Y2RK14_ARAVE</name>
<evidence type="ECO:0000313" key="4">
    <source>
        <dbReference type="Proteomes" id="UP000499080"/>
    </source>
</evidence>
<comment type="caution">
    <text evidence="3">The sequence shown here is derived from an EMBL/GenBank/DDBJ whole genome shotgun (WGS) entry which is preliminary data.</text>
</comment>
<sequence length="767" mass="87970">MWEKVGKILGTNKSYQGISFLQTNGQLVSHTKGIANTLGSAFANVSSEESYSQTFINYKKQREKRRIDFNTVTSPAYNVDFNLHELRRAIRSSHPTTPGSDGIHHDMLKNLSKKSLVLLLILFNRIWNEHVFPMAWNRAIVIPILKPGKNPEDPSSYRPIALTSCLCKTLERMINARLIHVLEEKTLLTEFQSGFRYGRSTMDNILILETAVRDAFITKNIQYRFSSIWKRHMIVIGILNDLHNMGFSGNLPFFIQNVLLKRTFNVCINDILSDNFIQNEGVPQGSILSVTLFIIKINGIIHNLPPYVHGLLFIDDFQIHCSSMNMSFIERQLQTAIKSIIAWADKNGFVFSSQKTTCTHFCKVRGLHPDPVILLKDAAIPVGPVVKVLAAKSVVQQLDKVHHQGLRLASGAFRTSPVQSLYVITGEPCLKLRRERFSLKYYFKIKQNPSHPSYERVMKPIFGQFYERRVSLIPSFGHRMRPLLENFNLKNIDISPKHERSRNVLTIDDFNKLPKSTTAPSVYIQEFCYHRQKFERYDTVFTDGSKFGDHVSSAVVFNHIIISRTLNKHCSVFTSEMFAIYAALRTIRLLFQKKWIIYTDSQSSIEAILNASRQSHPLVLSTIRLYFKLQDRNFDILFCWIPEHVGNTGNDEADAAAKAARSNVETFVPFQDIDQVLKQTVLTKWQHTWDLELNNKLHSKQPSITGFRPNNLNRRMSVKLARLRLGHTYFTHKHLLNADPAPSCSSCSTIISVRHILCECPKYCVLR</sequence>
<dbReference type="GO" id="GO:0003964">
    <property type="term" value="F:RNA-directed DNA polymerase activity"/>
    <property type="evidence" value="ECO:0007669"/>
    <property type="project" value="UniProtKB-KW"/>
</dbReference>
<dbReference type="GO" id="GO:0004523">
    <property type="term" value="F:RNA-DNA hybrid ribonuclease activity"/>
    <property type="evidence" value="ECO:0007669"/>
    <property type="project" value="InterPro"/>
</dbReference>
<dbReference type="CDD" id="cd01650">
    <property type="entry name" value="RT_nLTR_like"/>
    <property type="match status" value="1"/>
</dbReference>
<proteinExistence type="predicted"/>
<dbReference type="InterPro" id="IPR052560">
    <property type="entry name" value="RdDP_mobile_element"/>
</dbReference>
<organism evidence="3 4">
    <name type="scientific">Araneus ventricosus</name>
    <name type="common">Orbweaver spider</name>
    <name type="synonym">Epeira ventricosa</name>
    <dbReference type="NCBI Taxonomy" id="182803"/>
    <lineage>
        <taxon>Eukaryota</taxon>
        <taxon>Metazoa</taxon>
        <taxon>Ecdysozoa</taxon>
        <taxon>Arthropoda</taxon>
        <taxon>Chelicerata</taxon>
        <taxon>Arachnida</taxon>
        <taxon>Araneae</taxon>
        <taxon>Araneomorphae</taxon>
        <taxon>Entelegynae</taxon>
        <taxon>Araneoidea</taxon>
        <taxon>Araneidae</taxon>
        <taxon>Araneus</taxon>
    </lineage>
</organism>
<keyword evidence="3" id="KW-0695">RNA-directed DNA polymerase</keyword>
<reference evidence="3 4" key="1">
    <citation type="journal article" date="2019" name="Sci. Rep.">
        <title>Orb-weaving spider Araneus ventricosus genome elucidates the spidroin gene catalogue.</title>
        <authorList>
            <person name="Kono N."/>
            <person name="Nakamura H."/>
            <person name="Ohtoshi R."/>
            <person name="Moran D.A.P."/>
            <person name="Shinohara A."/>
            <person name="Yoshida Y."/>
            <person name="Fujiwara M."/>
            <person name="Mori M."/>
            <person name="Tomita M."/>
            <person name="Arakawa K."/>
        </authorList>
    </citation>
    <scope>NUCLEOTIDE SEQUENCE [LARGE SCALE GENOMIC DNA]</scope>
</reference>
<dbReference type="EMBL" id="BGPR01145294">
    <property type="protein sequence ID" value="GBN75599.1"/>
    <property type="molecule type" value="Genomic_DNA"/>
</dbReference>
<keyword evidence="3" id="KW-0548">Nucleotidyltransferase</keyword>
<evidence type="ECO:0000259" key="1">
    <source>
        <dbReference type="PROSITE" id="PS50878"/>
    </source>
</evidence>
<dbReference type="Proteomes" id="UP000499080">
    <property type="component" value="Unassembled WGS sequence"/>
</dbReference>
<dbReference type="OrthoDB" id="6436497at2759"/>
<feature type="non-terminal residue" evidence="3">
    <location>
        <position position="767"/>
    </location>
</feature>
<evidence type="ECO:0000259" key="2">
    <source>
        <dbReference type="PROSITE" id="PS50879"/>
    </source>
</evidence>
<dbReference type="PANTHER" id="PTHR36688:SF1">
    <property type="entry name" value="ENDONUCLEASE_EXONUCLEASE_PHOSPHATASE DOMAIN-CONTAINING PROTEIN"/>
    <property type="match status" value="1"/>
</dbReference>
<accession>A0A4Y2RK14</accession>
<dbReference type="CDD" id="cd09276">
    <property type="entry name" value="Rnase_HI_RT_non_LTR"/>
    <property type="match status" value="1"/>
</dbReference>
<dbReference type="AlphaFoldDB" id="A0A4Y2RK14"/>
<feature type="domain" description="RNase H type-1" evidence="2">
    <location>
        <begin position="534"/>
        <end position="662"/>
    </location>
</feature>
<gene>
    <name evidence="3" type="primary">RTase_343</name>
    <name evidence="3" type="ORF">AVEN_116910_1</name>
</gene>
<dbReference type="PANTHER" id="PTHR36688">
    <property type="entry name" value="ENDO/EXONUCLEASE/PHOSPHATASE DOMAIN-CONTAINING PROTEIN"/>
    <property type="match status" value="1"/>
</dbReference>
<dbReference type="InterPro" id="IPR012337">
    <property type="entry name" value="RNaseH-like_sf"/>
</dbReference>
<feature type="domain" description="Reverse transcriptase" evidence="1">
    <location>
        <begin position="125"/>
        <end position="386"/>
    </location>
</feature>
<dbReference type="PROSITE" id="PS50878">
    <property type="entry name" value="RT_POL"/>
    <property type="match status" value="1"/>
</dbReference>
<dbReference type="Pfam" id="PF00075">
    <property type="entry name" value="RNase_H"/>
    <property type="match status" value="1"/>
</dbReference>
<dbReference type="GO" id="GO:0003676">
    <property type="term" value="F:nucleic acid binding"/>
    <property type="evidence" value="ECO:0007669"/>
    <property type="project" value="InterPro"/>
</dbReference>
<dbReference type="Gene3D" id="3.30.420.10">
    <property type="entry name" value="Ribonuclease H-like superfamily/Ribonuclease H"/>
    <property type="match status" value="1"/>
</dbReference>
<keyword evidence="4" id="KW-1185">Reference proteome</keyword>
<keyword evidence="3" id="KW-0808">Transferase</keyword>
<dbReference type="SUPFAM" id="SSF53098">
    <property type="entry name" value="Ribonuclease H-like"/>
    <property type="match status" value="1"/>
</dbReference>